<evidence type="ECO:0000313" key="4">
    <source>
        <dbReference type="Proteomes" id="UP001500443"/>
    </source>
</evidence>
<protein>
    <submittedName>
        <fullName evidence="3">Membrane protein</fullName>
    </submittedName>
</protein>
<keyword evidence="4" id="KW-1185">Reference proteome</keyword>
<comment type="caution">
    <text evidence="3">The sequence shown here is derived from an EMBL/GenBank/DDBJ whole genome shotgun (WGS) entry which is preliminary data.</text>
</comment>
<sequence length="420" mass="44580">MSALRPADFASLGFMPCPGDVEGAEDVAGVVRRTARALSEICHVLHGTGPGDWKGKAAEAFREKFEDDFRPKMDQARDSFGMAATALEGWAQYMRTQQATARRLEREAEEAERELSKAVGRLDAATGDDDKPPAESSPERYRQASAPRSGGVREEEQCRQAQDAVDTASVRLEDVRRRARALAEDYRAEGHGVARRLHGAMEIAPDEPGLFDKIGDAISDLSGSFGEYLETVTEGIANLPDDVAQWVEDHAANIAAVGDLFAALSALTGVISVGLYTVSIFVPGPHIKAAAFLTGEVSAGMATAALVTHGTARILGADVSNRTLAQDAIGAVPTGKHMKFIGNTGMAIAGSRHATGGSNVALVDSVVGLFRNPDSLKNFVPKDNRQRAQFLSPAAGGPMLVAIENAWNSARVTGGYREHG</sequence>
<dbReference type="InterPro" id="IPR036689">
    <property type="entry name" value="ESAT-6-like_sf"/>
</dbReference>
<dbReference type="Proteomes" id="UP001500443">
    <property type="component" value="Unassembled WGS sequence"/>
</dbReference>
<accession>A0ABN2X7C5</accession>
<dbReference type="SUPFAM" id="SSF140453">
    <property type="entry name" value="EsxAB dimer-like"/>
    <property type="match status" value="1"/>
</dbReference>
<dbReference type="RefSeq" id="WP_344286648.1">
    <property type="nucleotide sequence ID" value="NZ_BAAAPF010000001.1"/>
</dbReference>
<evidence type="ECO:0000259" key="2">
    <source>
        <dbReference type="Pfam" id="PF21725"/>
    </source>
</evidence>
<dbReference type="Gene3D" id="1.10.287.1060">
    <property type="entry name" value="ESAT-6-like"/>
    <property type="match status" value="1"/>
</dbReference>
<feature type="region of interest" description="Disordered" evidence="1">
    <location>
        <begin position="102"/>
        <end position="165"/>
    </location>
</feature>
<dbReference type="Pfam" id="PF21725">
    <property type="entry name" value="T7SS_signal"/>
    <property type="match status" value="1"/>
</dbReference>
<dbReference type="EMBL" id="BAAAPF010000001">
    <property type="protein sequence ID" value="GAA2106604.1"/>
    <property type="molecule type" value="Genomic_DNA"/>
</dbReference>
<feature type="compositionally biased region" description="Basic and acidic residues" evidence="1">
    <location>
        <begin position="128"/>
        <end position="142"/>
    </location>
</feature>
<evidence type="ECO:0000256" key="1">
    <source>
        <dbReference type="SAM" id="MobiDB-lite"/>
    </source>
</evidence>
<proteinExistence type="predicted"/>
<dbReference type="InterPro" id="IPR049082">
    <property type="entry name" value="T7SS_signal"/>
</dbReference>
<gene>
    <name evidence="3" type="ORF">GCM10009802_01090</name>
</gene>
<reference evidence="3 4" key="1">
    <citation type="journal article" date="2019" name="Int. J. Syst. Evol. Microbiol.">
        <title>The Global Catalogue of Microorganisms (GCM) 10K type strain sequencing project: providing services to taxonomists for standard genome sequencing and annotation.</title>
        <authorList>
            <consortium name="The Broad Institute Genomics Platform"/>
            <consortium name="The Broad Institute Genome Sequencing Center for Infectious Disease"/>
            <person name="Wu L."/>
            <person name="Ma J."/>
        </authorList>
    </citation>
    <scope>NUCLEOTIDE SEQUENCE [LARGE SCALE GENOMIC DNA]</scope>
    <source>
        <strain evidence="3 4">JCM 15481</strain>
    </source>
</reference>
<organism evidence="3 4">
    <name type="scientific">Streptomyces synnematoformans</name>
    <dbReference type="NCBI Taxonomy" id="415721"/>
    <lineage>
        <taxon>Bacteria</taxon>
        <taxon>Bacillati</taxon>
        <taxon>Actinomycetota</taxon>
        <taxon>Actinomycetes</taxon>
        <taxon>Kitasatosporales</taxon>
        <taxon>Streptomycetaceae</taxon>
        <taxon>Streptomyces</taxon>
    </lineage>
</organism>
<evidence type="ECO:0000313" key="3">
    <source>
        <dbReference type="EMBL" id="GAA2106604.1"/>
    </source>
</evidence>
<name>A0ABN2X7C5_9ACTN</name>
<feature type="domain" description="Putative T7SS secretion signal" evidence="2">
    <location>
        <begin position="19"/>
        <end position="180"/>
    </location>
</feature>